<comment type="caution">
    <text evidence="12">The sequence shown here is derived from an EMBL/GenBank/DDBJ whole genome shotgun (WGS) entry which is preliminary data.</text>
</comment>
<keyword evidence="6" id="KW-0067">ATP-binding</keyword>
<evidence type="ECO:0000256" key="5">
    <source>
        <dbReference type="ARBA" id="ARBA00022741"/>
    </source>
</evidence>
<keyword evidence="3" id="KW-0436">Ligase</keyword>
<dbReference type="PANTHER" id="PTHR10947:SF0">
    <property type="entry name" value="PHENYLALANINE--TRNA LIGASE BETA SUBUNIT"/>
    <property type="match status" value="1"/>
</dbReference>
<keyword evidence="7" id="KW-0460">Magnesium</keyword>
<name>A0A1F5YC45_9BACT</name>
<feature type="domain" description="FDX-ACB" evidence="10">
    <location>
        <begin position="271"/>
        <end position="364"/>
    </location>
</feature>
<protein>
    <recommendedName>
        <fullName evidence="2">phenylalanine--tRNA ligase</fullName>
        <ecNumber evidence="2">6.1.1.20</ecNumber>
    </recommendedName>
</protein>
<organism evidence="12 13">
    <name type="scientific">Candidatus Glassbacteria bacterium RBG_16_58_8</name>
    <dbReference type="NCBI Taxonomy" id="1817866"/>
    <lineage>
        <taxon>Bacteria</taxon>
        <taxon>Candidatus Glassiibacteriota</taxon>
    </lineage>
</organism>
<dbReference type="GO" id="GO:0000287">
    <property type="term" value="F:magnesium ion binding"/>
    <property type="evidence" value="ECO:0007669"/>
    <property type="project" value="InterPro"/>
</dbReference>
<evidence type="ECO:0000256" key="2">
    <source>
        <dbReference type="ARBA" id="ARBA00012814"/>
    </source>
</evidence>
<evidence type="ECO:0000256" key="7">
    <source>
        <dbReference type="ARBA" id="ARBA00022842"/>
    </source>
</evidence>
<dbReference type="SUPFAM" id="SSF54991">
    <property type="entry name" value="Anticodon-binding domain of PheRS"/>
    <property type="match status" value="1"/>
</dbReference>
<dbReference type="Gene3D" id="3.30.56.10">
    <property type="match status" value="1"/>
</dbReference>
<dbReference type="SUPFAM" id="SSF46955">
    <property type="entry name" value="Putative DNA-binding domain"/>
    <property type="match status" value="1"/>
</dbReference>
<keyword evidence="8" id="KW-0648">Protein biosynthesis</keyword>
<dbReference type="InterPro" id="IPR036690">
    <property type="entry name" value="Fdx_antiC-bd_sf"/>
</dbReference>
<dbReference type="Pfam" id="PF03484">
    <property type="entry name" value="B5"/>
    <property type="match status" value="1"/>
</dbReference>
<evidence type="ECO:0000256" key="6">
    <source>
        <dbReference type="ARBA" id="ARBA00022840"/>
    </source>
</evidence>
<dbReference type="Gene3D" id="3.30.70.380">
    <property type="entry name" value="Ferrodoxin-fold anticodon-binding domain"/>
    <property type="match status" value="1"/>
</dbReference>
<dbReference type="GO" id="GO:0009328">
    <property type="term" value="C:phenylalanine-tRNA ligase complex"/>
    <property type="evidence" value="ECO:0007669"/>
    <property type="project" value="TreeGrafter"/>
</dbReference>
<accession>A0A1F5YC45</accession>
<feature type="domain" description="B5" evidence="11">
    <location>
        <begin position="1"/>
        <end position="42"/>
    </location>
</feature>
<evidence type="ECO:0000256" key="8">
    <source>
        <dbReference type="ARBA" id="ARBA00022917"/>
    </source>
</evidence>
<evidence type="ECO:0000259" key="10">
    <source>
        <dbReference type="PROSITE" id="PS51447"/>
    </source>
</evidence>
<evidence type="ECO:0000313" key="12">
    <source>
        <dbReference type="EMBL" id="OGF97744.1"/>
    </source>
</evidence>
<dbReference type="PANTHER" id="PTHR10947">
    <property type="entry name" value="PHENYLALANYL-TRNA SYNTHETASE BETA CHAIN AND LEUCINE-RICH REPEAT-CONTAINING PROTEIN 47"/>
    <property type="match status" value="1"/>
</dbReference>
<dbReference type="InterPro" id="IPR041616">
    <property type="entry name" value="PheRS_beta_core"/>
</dbReference>
<keyword evidence="4" id="KW-0479">Metal-binding</keyword>
<sequence>MPARTGEGTITVDVPTFRPDLAREIDLIEEVARLAGYDTFNVPVETEWRVAAEIDRRNREREDIKAHLIGLGFREVYTTTFLSQEEVELLFPDKDPAELCYLRNPISSDARVLRPSLIPGLLRVLRLNVSRNTPDLRIFELGTIFSRSAEGGKVPRESVSISGLMAGHQHPVHWSRGSPGPVDFFDMKGVLSSLFKRMVSPPASYGKMKREAFHPGRCATVEIDGKEIGFFGEIHPVHLRQLQLPAPPLLFELDADYFESLGNRRSYSEFSPFPAVRRDLSLLVPKGISHRELEGGIREVFGELLEGITLYDIYTGPQIPSDRLGLTFALVFRSRGRTLKDDEVDGLMIEVLQRMEKAFNVTLRPVDGA</sequence>
<dbReference type="GO" id="GO:0004826">
    <property type="term" value="F:phenylalanine-tRNA ligase activity"/>
    <property type="evidence" value="ECO:0007669"/>
    <property type="project" value="UniProtKB-EC"/>
</dbReference>
<evidence type="ECO:0000256" key="9">
    <source>
        <dbReference type="ARBA" id="ARBA00023146"/>
    </source>
</evidence>
<dbReference type="GO" id="GO:0003723">
    <property type="term" value="F:RNA binding"/>
    <property type="evidence" value="ECO:0007669"/>
    <property type="project" value="InterPro"/>
</dbReference>
<dbReference type="CDD" id="cd00769">
    <property type="entry name" value="PheRS_beta_core"/>
    <property type="match status" value="1"/>
</dbReference>
<dbReference type="InterPro" id="IPR005121">
    <property type="entry name" value="Fdx_antiC-bd"/>
</dbReference>
<evidence type="ECO:0000256" key="1">
    <source>
        <dbReference type="ARBA" id="ARBA00001946"/>
    </source>
</evidence>
<evidence type="ECO:0000259" key="11">
    <source>
        <dbReference type="PROSITE" id="PS51483"/>
    </source>
</evidence>
<dbReference type="Gene3D" id="3.30.930.10">
    <property type="entry name" value="Bira Bifunctional Protein, Domain 2"/>
    <property type="match status" value="1"/>
</dbReference>
<evidence type="ECO:0000256" key="3">
    <source>
        <dbReference type="ARBA" id="ARBA00022598"/>
    </source>
</evidence>
<dbReference type="InterPro" id="IPR045864">
    <property type="entry name" value="aa-tRNA-synth_II/BPL/LPL"/>
</dbReference>
<dbReference type="Pfam" id="PF17759">
    <property type="entry name" value="tRNA_synthFbeta"/>
    <property type="match status" value="1"/>
</dbReference>
<dbReference type="InterPro" id="IPR005147">
    <property type="entry name" value="tRNA_synthase_B5-dom"/>
</dbReference>
<dbReference type="SUPFAM" id="SSF55681">
    <property type="entry name" value="Class II aaRS and biotin synthetases"/>
    <property type="match status" value="1"/>
</dbReference>
<keyword evidence="5" id="KW-0547">Nucleotide-binding</keyword>
<gene>
    <name evidence="12" type="ORF">A2Z06_03355</name>
</gene>
<dbReference type="PROSITE" id="PS51483">
    <property type="entry name" value="B5"/>
    <property type="match status" value="1"/>
</dbReference>
<dbReference type="Proteomes" id="UP000179034">
    <property type="component" value="Unassembled WGS sequence"/>
</dbReference>
<dbReference type="InterPro" id="IPR009061">
    <property type="entry name" value="DNA-bd_dom_put_sf"/>
</dbReference>
<dbReference type="SMART" id="SM00896">
    <property type="entry name" value="FDX-ACB"/>
    <property type="match status" value="1"/>
</dbReference>
<proteinExistence type="predicted"/>
<evidence type="ECO:0000313" key="13">
    <source>
        <dbReference type="Proteomes" id="UP000179034"/>
    </source>
</evidence>
<reference evidence="12 13" key="1">
    <citation type="journal article" date="2016" name="Nat. Commun.">
        <title>Thousands of microbial genomes shed light on interconnected biogeochemical processes in an aquifer system.</title>
        <authorList>
            <person name="Anantharaman K."/>
            <person name="Brown C.T."/>
            <person name="Hug L.A."/>
            <person name="Sharon I."/>
            <person name="Castelle C.J."/>
            <person name="Probst A.J."/>
            <person name="Thomas B.C."/>
            <person name="Singh A."/>
            <person name="Wilkins M.J."/>
            <person name="Karaoz U."/>
            <person name="Brodie E.L."/>
            <person name="Williams K.H."/>
            <person name="Hubbard S.S."/>
            <person name="Banfield J.F."/>
        </authorList>
    </citation>
    <scope>NUCLEOTIDE SEQUENCE [LARGE SCALE GENOMIC DNA]</scope>
</reference>
<dbReference type="GO" id="GO:0005524">
    <property type="term" value="F:ATP binding"/>
    <property type="evidence" value="ECO:0007669"/>
    <property type="project" value="UniProtKB-KW"/>
</dbReference>
<dbReference type="AlphaFoldDB" id="A0A1F5YC45"/>
<dbReference type="EC" id="6.1.1.20" evidence="2"/>
<comment type="cofactor">
    <cofactor evidence="1">
        <name>Mg(2+)</name>
        <dbReference type="ChEBI" id="CHEBI:18420"/>
    </cofactor>
</comment>
<keyword evidence="9" id="KW-0030">Aminoacyl-tRNA synthetase</keyword>
<dbReference type="GO" id="GO:0006432">
    <property type="term" value="P:phenylalanyl-tRNA aminoacylation"/>
    <property type="evidence" value="ECO:0007669"/>
    <property type="project" value="InterPro"/>
</dbReference>
<dbReference type="InterPro" id="IPR045060">
    <property type="entry name" value="Phe-tRNA-ligase_IIc_bsu"/>
</dbReference>
<dbReference type="Pfam" id="PF03147">
    <property type="entry name" value="FDX-ACB"/>
    <property type="match status" value="1"/>
</dbReference>
<evidence type="ECO:0000256" key="4">
    <source>
        <dbReference type="ARBA" id="ARBA00022723"/>
    </source>
</evidence>
<dbReference type="PROSITE" id="PS51447">
    <property type="entry name" value="FDX_ACB"/>
    <property type="match status" value="1"/>
</dbReference>
<dbReference type="EMBL" id="MFIW01000061">
    <property type="protein sequence ID" value="OGF97744.1"/>
    <property type="molecule type" value="Genomic_DNA"/>
</dbReference>